<dbReference type="AlphaFoldDB" id="G5GIR0"/>
<dbReference type="RefSeq" id="WP_005541106.1">
    <property type="nucleotide sequence ID" value="NZ_JH378833.1"/>
</dbReference>
<name>G5GIR0_9FIRM</name>
<sequence length="97" mass="11301">MIDMHTENFQWIWGVLSAFSKDISKEDVLKYPLPFADGYTGFWKNPLKLQHPLAEIEITAWDGCFVLFISKDNKQVDLLQESFPFAQDLERYNAELG</sequence>
<dbReference type="OrthoDB" id="797474at2"/>
<proteinExistence type="predicted"/>
<dbReference type="EMBL" id="ACZL01000023">
    <property type="protein sequence ID" value="EHI55314.1"/>
    <property type="molecule type" value="Genomic_DNA"/>
</dbReference>
<reference evidence="1 2" key="1">
    <citation type="submission" date="2011-08" db="EMBL/GenBank/DDBJ databases">
        <title>The Genome Sequence of Johnsonella ignava ATCC 51276.</title>
        <authorList>
            <consortium name="The Broad Institute Genome Sequencing Platform"/>
            <person name="Earl A."/>
            <person name="Ward D."/>
            <person name="Feldgarden M."/>
            <person name="Gevers D."/>
            <person name="Izard J."/>
            <person name="Blanton J.M."/>
            <person name="Baranova O.V."/>
            <person name="Dewhirst F.E."/>
            <person name="Young S.K."/>
            <person name="Zeng Q."/>
            <person name="Gargeya S."/>
            <person name="Fitzgerald M."/>
            <person name="Haas B."/>
            <person name="Abouelleil A."/>
            <person name="Alvarado L."/>
            <person name="Arachchi H.M."/>
            <person name="Berlin A."/>
            <person name="Brown A."/>
            <person name="Chapman S.B."/>
            <person name="Chen Z."/>
            <person name="Dunbar C."/>
            <person name="Freedman E."/>
            <person name="Gearin G."/>
            <person name="Gellesch M."/>
            <person name="Goldberg J."/>
            <person name="Griggs A."/>
            <person name="Gujja S."/>
            <person name="Heiman D."/>
            <person name="Howarth C."/>
            <person name="Larson L."/>
            <person name="Lui A."/>
            <person name="MacDonald P.J.P."/>
            <person name="Montmayeur A."/>
            <person name="Murphy C."/>
            <person name="Neiman D."/>
            <person name="Pearson M."/>
            <person name="Priest M."/>
            <person name="Roberts A."/>
            <person name="Saif S."/>
            <person name="Shea T."/>
            <person name="Shenoy N."/>
            <person name="Sisk P."/>
            <person name="Stolte C."/>
            <person name="Sykes S."/>
            <person name="Wortman J."/>
            <person name="Nusbaum C."/>
            <person name="Birren B."/>
        </authorList>
    </citation>
    <scope>NUCLEOTIDE SEQUENCE [LARGE SCALE GENOMIC DNA]</scope>
    <source>
        <strain evidence="1 2">ATCC 51276</strain>
    </source>
</reference>
<accession>G5GIR0</accession>
<dbReference type="HOGENOM" id="CLU_2342991_0_0_9"/>
<dbReference type="STRING" id="679200.HMPREF9333_01450"/>
<protein>
    <submittedName>
        <fullName evidence="1">Uncharacterized protein</fullName>
    </submittedName>
</protein>
<gene>
    <name evidence="1" type="ORF">HMPREF9333_01450</name>
</gene>
<dbReference type="Proteomes" id="UP000003011">
    <property type="component" value="Unassembled WGS sequence"/>
</dbReference>
<keyword evidence="2" id="KW-1185">Reference proteome</keyword>
<evidence type="ECO:0000313" key="1">
    <source>
        <dbReference type="EMBL" id="EHI55314.1"/>
    </source>
</evidence>
<dbReference type="eggNOG" id="ENOG5032UBK">
    <property type="taxonomic scope" value="Bacteria"/>
</dbReference>
<organism evidence="1 2">
    <name type="scientific">Johnsonella ignava ATCC 51276</name>
    <dbReference type="NCBI Taxonomy" id="679200"/>
    <lineage>
        <taxon>Bacteria</taxon>
        <taxon>Bacillati</taxon>
        <taxon>Bacillota</taxon>
        <taxon>Clostridia</taxon>
        <taxon>Lachnospirales</taxon>
        <taxon>Lachnospiraceae</taxon>
        <taxon>Johnsonella</taxon>
    </lineage>
</organism>
<comment type="caution">
    <text evidence="1">The sequence shown here is derived from an EMBL/GenBank/DDBJ whole genome shotgun (WGS) entry which is preliminary data.</text>
</comment>
<evidence type="ECO:0000313" key="2">
    <source>
        <dbReference type="Proteomes" id="UP000003011"/>
    </source>
</evidence>